<dbReference type="HOGENOM" id="CLU_1928385_0_0_1"/>
<protein>
    <submittedName>
        <fullName evidence="2">Uncharacterized protein</fullName>
    </submittedName>
</protein>
<name>A0A0C3GIF3_PILCF</name>
<evidence type="ECO:0000313" key="3">
    <source>
        <dbReference type="Proteomes" id="UP000054166"/>
    </source>
</evidence>
<reference evidence="2 3" key="1">
    <citation type="submission" date="2014-04" db="EMBL/GenBank/DDBJ databases">
        <authorList>
            <consortium name="DOE Joint Genome Institute"/>
            <person name="Kuo A."/>
            <person name="Tarkka M."/>
            <person name="Buscot F."/>
            <person name="Kohler A."/>
            <person name="Nagy L.G."/>
            <person name="Floudas D."/>
            <person name="Copeland A."/>
            <person name="Barry K.W."/>
            <person name="Cichocki N."/>
            <person name="Veneault-Fourrey C."/>
            <person name="LaButti K."/>
            <person name="Lindquist E.A."/>
            <person name="Lipzen A."/>
            <person name="Lundell T."/>
            <person name="Morin E."/>
            <person name="Murat C."/>
            <person name="Sun H."/>
            <person name="Tunlid A."/>
            <person name="Henrissat B."/>
            <person name="Grigoriev I.V."/>
            <person name="Hibbett D.S."/>
            <person name="Martin F."/>
            <person name="Nordberg H.P."/>
            <person name="Cantor M.N."/>
            <person name="Hua S.X."/>
        </authorList>
    </citation>
    <scope>NUCLEOTIDE SEQUENCE [LARGE SCALE GENOMIC DNA]</scope>
    <source>
        <strain evidence="2 3">F 1598</strain>
    </source>
</reference>
<accession>A0A0C3GIF3</accession>
<sequence length="131" mass="14789">MSSTNPYSTATSNHSACTLRTRRAFFHREPRTDILPPSLCSHNFIAFFSPLMYLPPPRCSFLSIHSLALGPSYHVLSPSSLLPPSLHKPIARRHGLKRPTLQNRKNNGRLATKGRPQFERSNEINGFCDTF</sequence>
<dbReference type="AlphaFoldDB" id="A0A0C3GIF3"/>
<keyword evidence="3" id="KW-1185">Reference proteome</keyword>
<proteinExistence type="predicted"/>
<evidence type="ECO:0000256" key="1">
    <source>
        <dbReference type="SAM" id="MobiDB-lite"/>
    </source>
</evidence>
<dbReference type="EMBL" id="KN832973">
    <property type="protein sequence ID" value="KIM90421.1"/>
    <property type="molecule type" value="Genomic_DNA"/>
</dbReference>
<reference evidence="3" key="2">
    <citation type="submission" date="2015-01" db="EMBL/GenBank/DDBJ databases">
        <title>Evolutionary Origins and Diversification of the Mycorrhizal Mutualists.</title>
        <authorList>
            <consortium name="DOE Joint Genome Institute"/>
            <consortium name="Mycorrhizal Genomics Consortium"/>
            <person name="Kohler A."/>
            <person name="Kuo A."/>
            <person name="Nagy L.G."/>
            <person name="Floudas D."/>
            <person name="Copeland A."/>
            <person name="Barry K.W."/>
            <person name="Cichocki N."/>
            <person name="Veneault-Fourrey C."/>
            <person name="LaButti K."/>
            <person name="Lindquist E.A."/>
            <person name="Lipzen A."/>
            <person name="Lundell T."/>
            <person name="Morin E."/>
            <person name="Murat C."/>
            <person name="Riley R."/>
            <person name="Ohm R."/>
            <person name="Sun H."/>
            <person name="Tunlid A."/>
            <person name="Henrissat B."/>
            <person name="Grigoriev I.V."/>
            <person name="Hibbett D.S."/>
            <person name="Martin F."/>
        </authorList>
    </citation>
    <scope>NUCLEOTIDE SEQUENCE [LARGE SCALE GENOMIC DNA]</scope>
    <source>
        <strain evidence="3">F 1598</strain>
    </source>
</reference>
<feature type="region of interest" description="Disordered" evidence="1">
    <location>
        <begin position="96"/>
        <end position="115"/>
    </location>
</feature>
<organism evidence="2 3">
    <name type="scientific">Piloderma croceum (strain F 1598)</name>
    <dbReference type="NCBI Taxonomy" id="765440"/>
    <lineage>
        <taxon>Eukaryota</taxon>
        <taxon>Fungi</taxon>
        <taxon>Dikarya</taxon>
        <taxon>Basidiomycota</taxon>
        <taxon>Agaricomycotina</taxon>
        <taxon>Agaricomycetes</taxon>
        <taxon>Agaricomycetidae</taxon>
        <taxon>Atheliales</taxon>
        <taxon>Atheliaceae</taxon>
        <taxon>Piloderma</taxon>
    </lineage>
</organism>
<dbReference type="Proteomes" id="UP000054166">
    <property type="component" value="Unassembled WGS sequence"/>
</dbReference>
<gene>
    <name evidence="2" type="ORF">PILCRDRAFT_182924</name>
</gene>
<dbReference type="InParanoid" id="A0A0C3GIF3"/>
<evidence type="ECO:0000313" key="2">
    <source>
        <dbReference type="EMBL" id="KIM90421.1"/>
    </source>
</evidence>